<gene>
    <name evidence="1" type="ORF">L2E82_46533</name>
</gene>
<name>A0ACB8YUJ2_CICIN</name>
<organism evidence="1 2">
    <name type="scientific">Cichorium intybus</name>
    <name type="common">Chicory</name>
    <dbReference type="NCBI Taxonomy" id="13427"/>
    <lineage>
        <taxon>Eukaryota</taxon>
        <taxon>Viridiplantae</taxon>
        <taxon>Streptophyta</taxon>
        <taxon>Embryophyta</taxon>
        <taxon>Tracheophyta</taxon>
        <taxon>Spermatophyta</taxon>
        <taxon>Magnoliopsida</taxon>
        <taxon>eudicotyledons</taxon>
        <taxon>Gunneridae</taxon>
        <taxon>Pentapetalae</taxon>
        <taxon>asterids</taxon>
        <taxon>campanulids</taxon>
        <taxon>Asterales</taxon>
        <taxon>Asteraceae</taxon>
        <taxon>Cichorioideae</taxon>
        <taxon>Cichorieae</taxon>
        <taxon>Cichoriinae</taxon>
        <taxon>Cichorium</taxon>
    </lineage>
</organism>
<protein>
    <submittedName>
        <fullName evidence="1">Uncharacterized protein</fullName>
    </submittedName>
</protein>
<evidence type="ECO:0000313" key="2">
    <source>
        <dbReference type="Proteomes" id="UP001055811"/>
    </source>
</evidence>
<sequence length="392" mass="44875">MVIKGQIYDVSQSSKVMLEVLGGLCCPRYRFSITFICLSQIVFNSDVLNLIGIKFDLQKESEFHLPDLELRDGISIAMEDTETSQVWTMRYGDGMSFLWNACDEVREAYRRKRWGLMNPYLIYQRIKAEEGEGCNIYGSIIINKVAGNFHFVKSFHLENGFGEDTYKISHKINKLAFGDYYPGKINPLDGVKWYQGTPNGIYEYFVKVVPTVYTPISGPVIKYQFSVTEHYKGSKVGERGLPGVFFFYDLYPSKVTFTESHASFLHFLTNLCAIAEGIETWSVEQHLGVAVLSQMDVLFKYGKKLMHRIQNFLRGEFARAMLIQIQKLKLDIEMAMMKLNQILRANDINFAILAALPAFFLSLEVLMLLHARVKQGKRQRENCGSPTKAINC</sequence>
<reference evidence="2" key="1">
    <citation type="journal article" date="2022" name="Mol. Ecol. Resour.">
        <title>The genomes of chicory, endive, great burdock and yacon provide insights into Asteraceae palaeo-polyploidization history and plant inulin production.</title>
        <authorList>
            <person name="Fan W."/>
            <person name="Wang S."/>
            <person name="Wang H."/>
            <person name="Wang A."/>
            <person name="Jiang F."/>
            <person name="Liu H."/>
            <person name="Zhao H."/>
            <person name="Xu D."/>
            <person name="Zhang Y."/>
        </authorList>
    </citation>
    <scope>NUCLEOTIDE SEQUENCE [LARGE SCALE GENOMIC DNA]</scope>
    <source>
        <strain evidence="2">cv. Punajuju</strain>
    </source>
</reference>
<keyword evidence="2" id="KW-1185">Reference proteome</keyword>
<comment type="caution">
    <text evidence="1">The sequence shown here is derived from an EMBL/GenBank/DDBJ whole genome shotgun (WGS) entry which is preliminary data.</text>
</comment>
<proteinExistence type="predicted"/>
<accession>A0ACB8YUJ2</accession>
<dbReference type="EMBL" id="CM042017">
    <property type="protein sequence ID" value="KAI3688740.1"/>
    <property type="molecule type" value="Genomic_DNA"/>
</dbReference>
<dbReference type="Proteomes" id="UP001055811">
    <property type="component" value="Linkage Group LG09"/>
</dbReference>
<evidence type="ECO:0000313" key="1">
    <source>
        <dbReference type="EMBL" id="KAI3688740.1"/>
    </source>
</evidence>
<reference evidence="1 2" key="2">
    <citation type="journal article" date="2022" name="Mol. Ecol. Resour.">
        <title>The genomes of chicory, endive, great burdock and yacon provide insights into Asteraceae paleo-polyploidization history and plant inulin production.</title>
        <authorList>
            <person name="Fan W."/>
            <person name="Wang S."/>
            <person name="Wang H."/>
            <person name="Wang A."/>
            <person name="Jiang F."/>
            <person name="Liu H."/>
            <person name="Zhao H."/>
            <person name="Xu D."/>
            <person name="Zhang Y."/>
        </authorList>
    </citation>
    <scope>NUCLEOTIDE SEQUENCE [LARGE SCALE GENOMIC DNA]</scope>
    <source>
        <strain evidence="2">cv. Punajuju</strain>
        <tissue evidence="1">Leaves</tissue>
    </source>
</reference>